<dbReference type="Proteomes" id="UP000652761">
    <property type="component" value="Unassembled WGS sequence"/>
</dbReference>
<evidence type="ECO:0000313" key="4">
    <source>
        <dbReference type="Proteomes" id="UP000652761"/>
    </source>
</evidence>
<evidence type="ECO:0000313" key="3">
    <source>
        <dbReference type="EMBL" id="MQL80507.1"/>
    </source>
</evidence>
<dbReference type="AlphaFoldDB" id="A0A843UE90"/>
<dbReference type="InterPro" id="IPR000877">
    <property type="entry name" value="Prot_inh_BBI"/>
</dbReference>
<name>A0A843UE90_COLES</name>
<dbReference type="GO" id="GO:0004867">
    <property type="term" value="F:serine-type endopeptidase inhibitor activity"/>
    <property type="evidence" value="ECO:0007669"/>
    <property type="project" value="InterPro"/>
</dbReference>
<feature type="chain" id="PRO_5032922051" description="Bowman-Birk serine protease inhibitors family domain-containing protein" evidence="1">
    <location>
        <begin position="26"/>
        <end position="127"/>
    </location>
</feature>
<comment type="caution">
    <text evidence="3">The sequence shown here is derived from an EMBL/GenBank/DDBJ whole genome shotgun (WGS) entry which is preliminary data.</text>
</comment>
<keyword evidence="1" id="KW-0732">Signal</keyword>
<dbReference type="EMBL" id="NMUH01000512">
    <property type="protein sequence ID" value="MQL80507.1"/>
    <property type="molecule type" value="Genomic_DNA"/>
</dbReference>
<evidence type="ECO:0000259" key="2">
    <source>
        <dbReference type="SMART" id="SM00269"/>
    </source>
</evidence>
<proteinExistence type="predicted"/>
<feature type="domain" description="Bowman-Birk serine protease inhibitors family" evidence="2">
    <location>
        <begin position="48"/>
        <end position="99"/>
    </location>
</feature>
<accession>A0A843UE90</accession>
<protein>
    <recommendedName>
        <fullName evidence="2">Bowman-Birk serine protease inhibitors family domain-containing protein</fullName>
    </recommendedName>
</protein>
<feature type="signal peptide" evidence="1">
    <location>
        <begin position="1"/>
        <end position="25"/>
    </location>
</feature>
<reference evidence="3" key="1">
    <citation type="submission" date="2017-07" db="EMBL/GenBank/DDBJ databases">
        <title>Taro Niue Genome Assembly and Annotation.</title>
        <authorList>
            <person name="Atibalentja N."/>
            <person name="Keating K."/>
            <person name="Fields C.J."/>
        </authorList>
    </citation>
    <scope>NUCLEOTIDE SEQUENCE</scope>
    <source>
        <strain evidence="3">Niue_2</strain>
        <tissue evidence="3">Leaf</tissue>
    </source>
</reference>
<organism evidence="3 4">
    <name type="scientific">Colocasia esculenta</name>
    <name type="common">Wild taro</name>
    <name type="synonym">Arum esculentum</name>
    <dbReference type="NCBI Taxonomy" id="4460"/>
    <lineage>
        <taxon>Eukaryota</taxon>
        <taxon>Viridiplantae</taxon>
        <taxon>Streptophyta</taxon>
        <taxon>Embryophyta</taxon>
        <taxon>Tracheophyta</taxon>
        <taxon>Spermatophyta</taxon>
        <taxon>Magnoliopsida</taxon>
        <taxon>Liliopsida</taxon>
        <taxon>Araceae</taxon>
        <taxon>Aroideae</taxon>
        <taxon>Colocasieae</taxon>
        <taxon>Colocasia</taxon>
    </lineage>
</organism>
<keyword evidence="4" id="KW-1185">Reference proteome</keyword>
<dbReference type="SMR" id="A0A843UE90"/>
<sequence length="127" mass="13344">MDGKKVLALEAVALMLLTSLVVTSARQPLAGLSLLAGKRPVPKSELVCCDSCDCPKEGSCICDDTMDGDCADGCLTCTCADIGQGCRCLDKLSTCPDACNWDYIADSYSPARNKPGRASYNHGKSSN</sequence>
<dbReference type="GO" id="GO:0005576">
    <property type="term" value="C:extracellular region"/>
    <property type="evidence" value="ECO:0007669"/>
    <property type="project" value="InterPro"/>
</dbReference>
<evidence type="ECO:0000256" key="1">
    <source>
        <dbReference type="SAM" id="SignalP"/>
    </source>
</evidence>
<gene>
    <name evidence="3" type="ORF">Taro_012980</name>
</gene>
<dbReference type="SMART" id="SM00269">
    <property type="entry name" value="BowB"/>
    <property type="match status" value="1"/>
</dbReference>